<dbReference type="InterPro" id="IPR047655">
    <property type="entry name" value="Transpos_IS630-like"/>
</dbReference>
<dbReference type="AlphaFoldDB" id="A0A8H7RMD3"/>
<feature type="compositionally biased region" description="Basic residues" evidence="1">
    <location>
        <begin position="7"/>
        <end position="24"/>
    </location>
</feature>
<dbReference type="Pfam" id="PF13358">
    <property type="entry name" value="DDE_3"/>
    <property type="match status" value="1"/>
</dbReference>
<dbReference type="InterPro" id="IPR038717">
    <property type="entry name" value="Tc1-like_DDE_dom"/>
</dbReference>
<dbReference type="NCBIfam" id="NF033545">
    <property type="entry name" value="transpos_IS630"/>
    <property type="match status" value="1"/>
</dbReference>
<dbReference type="GO" id="GO:0003676">
    <property type="term" value="F:nucleic acid binding"/>
    <property type="evidence" value="ECO:0007669"/>
    <property type="project" value="InterPro"/>
</dbReference>
<dbReference type="EMBL" id="JAEPRB010000671">
    <property type="protein sequence ID" value="KAG2213634.1"/>
    <property type="molecule type" value="Genomic_DNA"/>
</dbReference>
<organism evidence="3 4">
    <name type="scientific">Circinella minor</name>
    <dbReference type="NCBI Taxonomy" id="1195481"/>
    <lineage>
        <taxon>Eukaryota</taxon>
        <taxon>Fungi</taxon>
        <taxon>Fungi incertae sedis</taxon>
        <taxon>Mucoromycota</taxon>
        <taxon>Mucoromycotina</taxon>
        <taxon>Mucoromycetes</taxon>
        <taxon>Mucorales</taxon>
        <taxon>Lichtheimiaceae</taxon>
        <taxon>Circinella</taxon>
    </lineage>
</organism>
<accession>A0A8H7RMD3</accession>
<dbReference type="OrthoDB" id="2428500at2759"/>
<evidence type="ECO:0000256" key="1">
    <source>
        <dbReference type="SAM" id="MobiDB-lite"/>
    </source>
</evidence>
<dbReference type="InterPro" id="IPR036397">
    <property type="entry name" value="RNaseH_sf"/>
</dbReference>
<dbReference type="Gene3D" id="3.30.420.10">
    <property type="entry name" value="Ribonuclease H-like superfamily/Ribonuclease H"/>
    <property type="match status" value="1"/>
</dbReference>
<evidence type="ECO:0000259" key="2">
    <source>
        <dbReference type="Pfam" id="PF13358"/>
    </source>
</evidence>
<dbReference type="Proteomes" id="UP000646827">
    <property type="component" value="Unassembled WGS sequence"/>
</dbReference>
<dbReference type="PANTHER" id="PTHR46564:SF1">
    <property type="entry name" value="TRANSPOSASE"/>
    <property type="match status" value="1"/>
</dbReference>
<keyword evidence="4" id="KW-1185">Reference proteome</keyword>
<comment type="caution">
    <text evidence="3">The sequence shown here is derived from an EMBL/GenBank/DDBJ whole genome shotgun (WGS) entry which is preliminary data.</text>
</comment>
<name>A0A8H7RMD3_9FUNG</name>
<dbReference type="PANTHER" id="PTHR46564">
    <property type="entry name" value="TRANSPOSASE"/>
    <property type="match status" value="1"/>
</dbReference>
<feature type="region of interest" description="Disordered" evidence="1">
    <location>
        <begin position="1"/>
        <end position="27"/>
    </location>
</feature>
<proteinExistence type="predicted"/>
<sequence length="338" mass="39339">MSDYQKRYRIRGGHPKPKKLRGPHLPKISPEGSKFLIETVLETENTSTIQQLVSAYYSRFQVLLAPSTIYRHLIKKCHITIKRAHPYPELRTNDETKDMRKKFVEDYIQTEIAQYGKNCVFIDEASFAASMRRNYGWSQKGEVTHIKVPKLRTQSKTVIAAISHIGIVDVCVKTTNGGTRTRDFVAFLERVMDRLDSQGLSHEHWNLIYDNAPIHTATHIGNRIVERGYNFVRLPRYSPFLNLIEEFFSKVKLLFRQVNIQDKQLTNNIVNATEENEDVIMEENEEDIRRETAEDIATKEVEERLTNAMAAVTLDDYEKWIVHSTTFFDRCLAREDNL</sequence>
<gene>
    <name evidence="3" type="ORF">INT45_008804</name>
</gene>
<evidence type="ECO:0000313" key="4">
    <source>
        <dbReference type="Proteomes" id="UP000646827"/>
    </source>
</evidence>
<protein>
    <recommendedName>
        <fullName evidence="2">Tc1-like transposase DDE domain-containing protein</fullName>
    </recommendedName>
</protein>
<feature type="domain" description="Tc1-like transposase DDE" evidence="2">
    <location>
        <begin position="119"/>
        <end position="262"/>
    </location>
</feature>
<reference evidence="3 4" key="1">
    <citation type="submission" date="2020-12" db="EMBL/GenBank/DDBJ databases">
        <title>Metabolic potential, ecology and presence of endohyphal bacteria is reflected in genomic diversity of Mucoromycotina.</title>
        <authorList>
            <person name="Muszewska A."/>
            <person name="Okrasinska A."/>
            <person name="Steczkiewicz K."/>
            <person name="Drgas O."/>
            <person name="Orlowska M."/>
            <person name="Perlinska-Lenart U."/>
            <person name="Aleksandrzak-Piekarczyk T."/>
            <person name="Szatraj K."/>
            <person name="Zielenkiewicz U."/>
            <person name="Pilsyk S."/>
            <person name="Malc E."/>
            <person name="Mieczkowski P."/>
            <person name="Kruszewska J.S."/>
            <person name="Biernat P."/>
            <person name="Pawlowska J."/>
        </authorList>
    </citation>
    <scope>NUCLEOTIDE SEQUENCE [LARGE SCALE GENOMIC DNA]</scope>
    <source>
        <strain evidence="3 4">CBS 142.35</strain>
    </source>
</reference>
<evidence type="ECO:0000313" key="3">
    <source>
        <dbReference type="EMBL" id="KAG2213634.1"/>
    </source>
</evidence>